<dbReference type="AlphaFoldDB" id="A0A1B0ACZ4"/>
<reference evidence="3" key="1">
    <citation type="submission" date="2014-03" db="EMBL/GenBank/DDBJ databases">
        <authorList>
            <person name="Aksoy S."/>
            <person name="Warren W."/>
            <person name="Wilson R.K."/>
        </authorList>
    </citation>
    <scope>NUCLEOTIDE SEQUENCE [LARGE SCALE GENOMIC DNA]</scope>
    <source>
        <strain evidence="3">IAEA</strain>
    </source>
</reference>
<feature type="transmembrane region" description="Helical" evidence="1">
    <location>
        <begin position="62"/>
        <end position="89"/>
    </location>
</feature>
<accession>A0A1B0ACZ4</accession>
<evidence type="ECO:0000256" key="1">
    <source>
        <dbReference type="SAM" id="Phobius"/>
    </source>
</evidence>
<keyword evidence="1" id="KW-0472">Membrane</keyword>
<feature type="transmembrane region" description="Helical" evidence="1">
    <location>
        <begin position="20"/>
        <end position="41"/>
    </location>
</feature>
<dbReference type="EnsemblMetazoa" id="GPAI041642-RA">
    <property type="protein sequence ID" value="GPAI041642-PA"/>
    <property type="gene ID" value="GPAI041642"/>
</dbReference>
<name>A0A1B0ACZ4_GLOPL</name>
<keyword evidence="1" id="KW-1133">Transmembrane helix</keyword>
<protein>
    <submittedName>
        <fullName evidence="2">Uncharacterized protein</fullName>
    </submittedName>
</protein>
<evidence type="ECO:0000313" key="2">
    <source>
        <dbReference type="EnsemblMetazoa" id="GPAI041642-PA"/>
    </source>
</evidence>
<dbReference type="VEuPathDB" id="VectorBase:GPAI041642"/>
<dbReference type="Proteomes" id="UP000092445">
    <property type="component" value="Unassembled WGS sequence"/>
</dbReference>
<reference evidence="2" key="2">
    <citation type="submission" date="2020-05" db="UniProtKB">
        <authorList>
            <consortium name="EnsemblMetazoa"/>
        </authorList>
    </citation>
    <scope>IDENTIFICATION</scope>
    <source>
        <strain evidence="2">IAEA</strain>
    </source>
</reference>
<keyword evidence="1" id="KW-0812">Transmembrane</keyword>
<proteinExistence type="predicted"/>
<organism evidence="2 3">
    <name type="scientific">Glossina pallidipes</name>
    <name type="common">Tsetse fly</name>
    <dbReference type="NCBI Taxonomy" id="7398"/>
    <lineage>
        <taxon>Eukaryota</taxon>
        <taxon>Metazoa</taxon>
        <taxon>Ecdysozoa</taxon>
        <taxon>Arthropoda</taxon>
        <taxon>Hexapoda</taxon>
        <taxon>Insecta</taxon>
        <taxon>Pterygota</taxon>
        <taxon>Neoptera</taxon>
        <taxon>Endopterygota</taxon>
        <taxon>Diptera</taxon>
        <taxon>Brachycera</taxon>
        <taxon>Muscomorpha</taxon>
        <taxon>Hippoboscoidea</taxon>
        <taxon>Glossinidae</taxon>
        <taxon>Glossina</taxon>
    </lineage>
</organism>
<keyword evidence="3" id="KW-1185">Reference proteome</keyword>
<evidence type="ECO:0000313" key="3">
    <source>
        <dbReference type="Proteomes" id="UP000092445"/>
    </source>
</evidence>
<sequence>MVNLADDTGIDAVVASCRESLVAAAAAISPIVGIICTLLSTTVPGGVFCNAIGSAVGLRRGLTVAVVVVVVAAVVTVAVVVAVTALVAGKVHVEILPAMLHIASTTVSGSMNFIEYSLKRHSKNMPTSLIREIRGNYISMLEERQQLSSYFVTTNAGKL</sequence>